<feature type="transmembrane region" description="Helical" evidence="1">
    <location>
        <begin position="106"/>
        <end position="124"/>
    </location>
</feature>
<dbReference type="AlphaFoldDB" id="A0AB39ZQC8"/>
<dbReference type="GeneID" id="108018077"/>
<proteinExistence type="predicted"/>
<feature type="transmembrane region" description="Helical" evidence="1">
    <location>
        <begin position="74"/>
        <end position="100"/>
    </location>
</feature>
<reference evidence="3" key="1">
    <citation type="submission" date="2025-08" db="UniProtKB">
        <authorList>
            <consortium name="RefSeq"/>
        </authorList>
    </citation>
    <scope>IDENTIFICATION</scope>
</reference>
<keyword evidence="1" id="KW-0472">Membrane</keyword>
<organism evidence="2 3">
    <name type="scientific">Drosophila suzukii</name>
    <name type="common">Spotted-wing drosophila fruit fly</name>
    <dbReference type="NCBI Taxonomy" id="28584"/>
    <lineage>
        <taxon>Eukaryota</taxon>
        <taxon>Metazoa</taxon>
        <taxon>Ecdysozoa</taxon>
        <taxon>Arthropoda</taxon>
        <taxon>Hexapoda</taxon>
        <taxon>Insecta</taxon>
        <taxon>Pterygota</taxon>
        <taxon>Neoptera</taxon>
        <taxon>Endopterygota</taxon>
        <taxon>Diptera</taxon>
        <taxon>Brachycera</taxon>
        <taxon>Muscomorpha</taxon>
        <taxon>Ephydroidea</taxon>
        <taxon>Drosophilidae</taxon>
        <taxon>Drosophila</taxon>
        <taxon>Sophophora</taxon>
    </lineage>
</organism>
<feature type="transmembrane region" description="Helical" evidence="1">
    <location>
        <begin position="12"/>
        <end position="39"/>
    </location>
</feature>
<gene>
    <name evidence="3" type="primary">LOC108018077</name>
</gene>
<evidence type="ECO:0000256" key="1">
    <source>
        <dbReference type="SAM" id="Phobius"/>
    </source>
</evidence>
<evidence type="ECO:0000313" key="3">
    <source>
        <dbReference type="RefSeq" id="XP_016940967.2"/>
    </source>
</evidence>
<feature type="transmembrane region" description="Helical" evidence="1">
    <location>
        <begin position="45"/>
        <end position="67"/>
    </location>
</feature>
<keyword evidence="1" id="KW-1133">Transmembrane helix</keyword>
<dbReference type="RefSeq" id="XP_016940967.2">
    <property type="nucleotide sequence ID" value="XM_017085478.4"/>
</dbReference>
<sequence length="139" mass="15652">MCLRVFCGYLSLYIGCIFIGFTGMILAVVIFSVGLFELITGNSNVLLMVLAMVFALIYALAKVFLLFGTMWDMCWAILLSFIIGLVGVALLVALAVFFYFHLPAPLHLLLGVILCIIELYYEWIIISTWWCCRSCTHDC</sequence>
<keyword evidence="2" id="KW-1185">Reference proteome</keyword>
<keyword evidence="1" id="KW-0812">Transmembrane</keyword>
<dbReference type="Proteomes" id="UP001652628">
    <property type="component" value="Chromosome 2R"/>
</dbReference>
<evidence type="ECO:0000313" key="2">
    <source>
        <dbReference type="Proteomes" id="UP001652628"/>
    </source>
</evidence>
<protein>
    <submittedName>
        <fullName evidence="3">Uncharacterized protein</fullName>
    </submittedName>
</protein>
<accession>A0AB39ZQC8</accession>
<name>A0AB39ZQC8_DROSZ</name>